<dbReference type="Proteomes" id="UP000228767">
    <property type="component" value="Unassembled WGS sequence"/>
</dbReference>
<reference evidence="2 3" key="1">
    <citation type="submission" date="2017-09" db="EMBL/GenBank/DDBJ databases">
        <title>Depth-based differentiation of microbial function through sediment-hosted aquifers and enrichment of novel symbionts in the deep terrestrial subsurface.</title>
        <authorList>
            <person name="Probst A.J."/>
            <person name="Ladd B."/>
            <person name="Jarett J.K."/>
            <person name="Geller-Mcgrath D.E."/>
            <person name="Sieber C.M."/>
            <person name="Emerson J.B."/>
            <person name="Anantharaman K."/>
            <person name="Thomas B.C."/>
            <person name="Malmstrom R."/>
            <person name="Stieglmeier M."/>
            <person name="Klingl A."/>
            <person name="Woyke T."/>
            <person name="Ryan C.M."/>
            <person name="Banfield J.F."/>
        </authorList>
    </citation>
    <scope>NUCLEOTIDE SEQUENCE [LARGE SCALE GENOMIC DNA]</scope>
    <source>
        <strain evidence="2">CG10_big_fil_rev_8_21_14_0_10_51_16</strain>
    </source>
</reference>
<feature type="compositionally biased region" description="Basic and acidic residues" evidence="1">
    <location>
        <begin position="1"/>
        <end position="12"/>
    </location>
</feature>
<sequence length="278" mass="31464">MLETHHSQHETEDAISSRWESYRRANTESPGARENELSEIFKLLNPQHGEKVWEYGTGNRYLTFPLAQAVGSIGEVISTDVNEGNTEEVKGKAAERSLPIKTILLAQENPFLPPEYQDYFDAVTSIATLHHLDNRDQQTGMTGRLEGLKKFYASLKRGGRLVIADPVYGTATQRYFDSIDDPEYCYPTGHPHDFPTQDEILTLITKAGFTPQSLEVKTVPWRFPDIEAAKKFVHTIHHARAGADQSLVMAEKILGLTKVGDHYELGWQLFFLKAVRDY</sequence>
<protein>
    <submittedName>
        <fullName evidence="2">Uncharacterized protein</fullName>
    </submittedName>
</protein>
<dbReference type="Gene3D" id="3.40.50.150">
    <property type="entry name" value="Vaccinia Virus protein VP39"/>
    <property type="match status" value="1"/>
</dbReference>
<dbReference type="AlphaFoldDB" id="A0A2H0RDA8"/>
<evidence type="ECO:0000313" key="3">
    <source>
        <dbReference type="Proteomes" id="UP000228767"/>
    </source>
</evidence>
<dbReference type="CDD" id="cd02440">
    <property type="entry name" value="AdoMet_MTases"/>
    <property type="match status" value="1"/>
</dbReference>
<dbReference type="EMBL" id="PCYI01000029">
    <property type="protein sequence ID" value="PIR44498.1"/>
    <property type="molecule type" value="Genomic_DNA"/>
</dbReference>
<dbReference type="Pfam" id="PF13489">
    <property type="entry name" value="Methyltransf_23"/>
    <property type="match status" value="1"/>
</dbReference>
<dbReference type="PANTHER" id="PTHR43861:SF1">
    <property type="entry name" value="TRANS-ACONITATE 2-METHYLTRANSFERASE"/>
    <property type="match status" value="1"/>
</dbReference>
<feature type="region of interest" description="Disordered" evidence="1">
    <location>
        <begin position="1"/>
        <end position="34"/>
    </location>
</feature>
<name>A0A2H0RDA8_9BACT</name>
<dbReference type="SUPFAM" id="SSF53335">
    <property type="entry name" value="S-adenosyl-L-methionine-dependent methyltransferases"/>
    <property type="match status" value="1"/>
</dbReference>
<comment type="caution">
    <text evidence="2">The sequence shown here is derived from an EMBL/GenBank/DDBJ whole genome shotgun (WGS) entry which is preliminary data.</text>
</comment>
<dbReference type="InterPro" id="IPR029063">
    <property type="entry name" value="SAM-dependent_MTases_sf"/>
</dbReference>
<dbReference type="PANTHER" id="PTHR43861">
    <property type="entry name" value="TRANS-ACONITATE 2-METHYLTRANSFERASE-RELATED"/>
    <property type="match status" value="1"/>
</dbReference>
<evidence type="ECO:0000256" key="1">
    <source>
        <dbReference type="SAM" id="MobiDB-lite"/>
    </source>
</evidence>
<gene>
    <name evidence="2" type="ORF">COV10_04580</name>
</gene>
<evidence type="ECO:0000313" key="2">
    <source>
        <dbReference type="EMBL" id="PIR44498.1"/>
    </source>
</evidence>
<feature type="compositionally biased region" description="Basic and acidic residues" evidence="1">
    <location>
        <begin position="20"/>
        <end position="34"/>
    </location>
</feature>
<organism evidence="2 3">
    <name type="scientific">Candidatus Vogelbacteria bacterium CG10_big_fil_rev_8_21_14_0_10_51_16</name>
    <dbReference type="NCBI Taxonomy" id="1975045"/>
    <lineage>
        <taxon>Bacteria</taxon>
        <taxon>Candidatus Vogeliibacteriota</taxon>
    </lineage>
</organism>
<accession>A0A2H0RDA8</accession>
<proteinExistence type="predicted"/>